<dbReference type="OrthoDB" id="9781411at2"/>
<dbReference type="Gene3D" id="3.30.70.1450">
    <property type="entry name" value="Regulator of K+ conductance, C-terminal domain"/>
    <property type="match status" value="1"/>
</dbReference>
<dbReference type="SUPFAM" id="SSF81324">
    <property type="entry name" value="Voltage-gated potassium channels"/>
    <property type="match status" value="1"/>
</dbReference>
<evidence type="ECO:0000313" key="5">
    <source>
        <dbReference type="EMBL" id="SFS74197.1"/>
    </source>
</evidence>
<feature type="transmembrane region" description="Helical" evidence="2">
    <location>
        <begin position="33"/>
        <end position="52"/>
    </location>
</feature>
<dbReference type="Gene3D" id="3.40.50.720">
    <property type="entry name" value="NAD(P)-binding Rossmann-like Domain"/>
    <property type="match status" value="1"/>
</dbReference>
<evidence type="ECO:0000313" key="6">
    <source>
        <dbReference type="Proteomes" id="UP000199312"/>
    </source>
</evidence>
<dbReference type="InterPro" id="IPR036721">
    <property type="entry name" value="RCK_C_sf"/>
</dbReference>
<feature type="domain" description="RCK N-terminal" evidence="3">
    <location>
        <begin position="107"/>
        <end position="224"/>
    </location>
</feature>
<dbReference type="Pfam" id="PF02080">
    <property type="entry name" value="TrkA_C"/>
    <property type="match status" value="1"/>
</dbReference>
<evidence type="ECO:0000259" key="3">
    <source>
        <dbReference type="PROSITE" id="PS51201"/>
    </source>
</evidence>
<feature type="transmembrane region" description="Helical" evidence="2">
    <location>
        <begin position="64"/>
        <end position="86"/>
    </location>
</feature>
<dbReference type="SUPFAM" id="SSF51735">
    <property type="entry name" value="NAD(P)-binding Rossmann-fold domains"/>
    <property type="match status" value="1"/>
</dbReference>
<keyword evidence="6" id="KW-1185">Reference proteome</keyword>
<dbReference type="STRING" id="593133.SAMN04488006_2883"/>
<protein>
    <submittedName>
        <fullName evidence="5">Voltage-gated potassium channel</fullName>
    </submittedName>
</protein>
<accession>A0A1I6SB88</accession>
<keyword evidence="5" id="KW-0407">Ion channel</keyword>
<proteinExistence type="predicted"/>
<keyword evidence="2" id="KW-0812">Transmembrane</keyword>
<organism evidence="5 6">
    <name type="scientific">Lutibacter maritimus</name>
    <dbReference type="NCBI Taxonomy" id="593133"/>
    <lineage>
        <taxon>Bacteria</taxon>
        <taxon>Pseudomonadati</taxon>
        <taxon>Bacteroidota</taxon>
        <taxon>Flavobacteriia</taxon>
        <taxon>Flavobacteriales</taxon>
        <taxon>Flavobacteriaceae</taxon>
        <taxon>Lutibacter</taxon>
    </lineage>
</organism>
<dbReference type="InterPro" id="IPR006037">
    <property type="entry name" value="RCK_C"/>
</dbReference>
<dbReference type="GO" id="GO:0008324">
    <property type="term" value="F:monoatomic cation transmembrane transporter activity"/>
    <property type="evidence" value="ECO:0007669"/>
    <property type="project" value="InterPro"/>
</dbReference>
<dbReference type="InterPro" id="IPR050721">
    <property type="entry name" value="Trk_Ktr_HKT_K-transport"/>
</dbReference>
<feature type="transmembrane region" description="Helical" evidence="2">
    <location>
        <begin position="7"/>
        <end position="27"/>
    </location>
</feature>
<sequence length="331" mass="36801">MVTKSKLYISSSLLTAVLIIGIGGFMIISNESFIDSLYMTIITMSTVGFGTLHELNQTEKLFTVFLIILSIIVYGYSVTALTEYFANRNIFQILKLKKVQQEIQSLKNHTVVCGYGRNGKQAVAKLKQFNQPCIVIEKRKDEIADLERDNILFVEGDATNDDDLKKLGLDRAKSLITALPSDADNLFVVLSARQFNKDFTIISRASNESSYGKLKFAGATNVIMPDKLGGAHMASLVVTPDLVEFVDRLTIAGTTNANLEEISVNSLPDEYLSKTILDLDLRKKTGCNVIGFKTKEGEYLINPDAKTKLENDTHLIVLGNKEEILKLRDLF</sequence>
<gene>
    <name evidence="5" type="ORF">SAMN04488006_2883</name>
</gene>
<name>A0A1I6SB88_9FLAO</name>
<dbReference type="Proteomes" id="UP000199312">
    <property type="component" value="Unassembled WGS sequence"/>
</dbReference>
<dbReference type="RefSeq" id="WP_090228796.1">
    <property type="nucleotide sequence ID" value="NZ_FOZP01000008.1"/>
</dbReference>
<keyword evidence="2" id="KW-1133">Transmembrane helix</keyword>
<comment type="subcellular location">
    <subcellularLocation>
        <location evidence="1">Cell membrane</location>
        <topology evidence="1">Multi-pass membrane protein</topology>
    </subcellularLocation>
</comment>
<keyword evidence="5" id="KW-0813">Transport</keyword>
<reference evidence="6" key="1">
    <citation type="submission" date="2016-10" db="EMBL/GenBank/DDBJ databases">
        <authorList>
            <person name="Varghese N."/>
            <person name="Submissions S."/>
        </authorList>
    </citation>
    <scope>NUCLEOTIDE SEQUENCE [LARGE SCALE GENOMIC DNA]</scope>
    <source>
        <strain evidence="6">DSM 24450</strain>
    </source>
</reference>
<dbReference type="AlphaFoldDB" id="A0A1I6SB88"/>
<dbReference type="Pfam" id="PF07885">
    <property type="entry name" value="Ion_trans_2"/>
    <property type="match status" value="1"/>
</dbReference>
<dbReference type="InterPro" id="IPR036291">
    <property type="entry name" value="NAD(P)-bd_dom_sf"/>
</dbReference>
<dbReference type="PROSITE" id="PS51201">
    <property type="entry name" value="RCK_N"/>
    <property type="match status" value="1"/>
</dbReference>
<dbReference type="PANTHER" id="PTHR43833">
    <property type="entry name" value="POTASSIUM CHANNEL PROTEIN 2-RELATED-RELATED"/>
    <property type="match status" value="1"/>
</dbReference>
<feature type="domain" description="RCK C-terminal" evidence="4">
    <location>
        <begin position="246"/>
        <end position="331"/>
    </location>
</feature>
<keyword evidence="5" id="KW-0406">Ion transport</keyword>
<dbReference type="PROSITE" id="PS51202">
    <property type="entry name" value="RCK_C"/>
    <property type="match status" value="1"/>
</dbReference>
<dbReference type="PANTHER" id="PTHR43833:SF9">
    <property type="entry name" value="POTASSIUM CHANNEL PROTEIN YUGO-RELATED"/>
    <property type="match status" value="1"/>
</dbReference>
<evidence type="ECO:0000256" key="2">
    <source>
        <dbReference type="SAM" id="Phobius"/>
    </source>
</evidence>
<dbReference type="SUPFAM" id="SSF116726">
    <property type="entry name" value="TrkA C-terminal domain-like"/>
    <property type="match status" value="1"/>
</dbReference>
<dbReference type="GO" id="GO:0005886">
    <property type="term" value="C:plasma membrane"/>
    <property type="evidence" value="ECO:0007669"/>
    <property type="project" value="UniProtKB-SubCell"/>
</dbReference>
<dbReference type="InterPro" id="IPR013099">
    <property type="entry name" value="K_chnl_dom"/>
</dbReference>
<evidence type="ECO:0000256" key="1">
    <source>
        <dbReference type="ARBA" id="ARBA00004651"/>
    </source>
</evidence>
<dbReference type="Gene3D" id="1.10.287.70">
    <property type="match status" value="1"/>
</dbReference>
<dbReference type="GO" id="GO:0006813">
    <property type="term" value="P:potassium ion transport"/>
    <property type="evidence" value="ECO:0007669"/>
    <property type="project" value="InterPro"/>
</dbReference>
<dbReference type="InterPro" id="IPR003148">
    <property type="entry name" value="RCK_N"/>
</dbReference>
<evidence type="ECO:0000259" key="4">
    <source>
        <dbReference type="PROSITE" id="PS51202"/>
    </source>
</evidence>
<keyword evidence="2" id="KW-0472">Membrane</keyword>
<dbReference type="EMBL" id="FOZP01000008">
    <property type="protein sequence ID" value="SFS74197.1"/>
    <property type="molecule type" value="Genomic_DNA"/>
</dbReference>
<dbReference type="Pfam" id="PF02254">
    <property type="entry name" value="TrkA_N"/>
    <property type="match status" value="1"/>
</dbReference>